<evidence type="ECO:0000313" key="2">
    <source>
        <dbReference type="EMBL" id="CAJ1397077.1"/>
    </source>
</evidence>
<protein>
    <submittedName>
        <fullName evidence="2">Uncharacterized protein</fullName>
    </submittedName>
</protein>
<gene>
    <name evidence="2" type="ORF">EVOR1521_LOCUS21167</name>
</gene>
<comment type="caution">
    <text evidence="2">The sequence shown here is derived from an EMBL/GenBank/DDBJ whole genome shotgun (WGS) entry which is preliminary data.</text>
</comment>
<sequence length="76" mass="8496">MMSSAMPDLTADTVPHLKAQVHRRLSAEQLASIQLGQLGFRPLQASDMEEMMALRGGLRRDQRNPWSEPAKDPPKV</sequence>
<evidence type="ECO:0000313" key="3">
    <source>
        <dbReference type="Proteomes" id="UP001178507"/>
    </source>
</evidence>
<dbReference type="Proteomes" id="UP001178507">
    <property type="component" value="Unassembled WGS sequence"/>
</dbReference>
<dbReference type="EMBL" id="CAUJNA010003253">
    <property type="protein sequence ID" value="CAJ1397077.1"/>
    <property type="molecule type" value="Genomic_DNA"/>
</dbReference>
<accession>A0AA36J0W4</accession>
<organism evidence="2 3">
    <name type="scientific">Effrenium voratum</name>
    <dbReference type="NCBI Taxonomy" id="2562239"/>
    <lineage>
        <taxon>Eukaryota</taxon>
        <taxon>Sar</taxon>
        <taxon>Alveolata</taxon>
        <taxon>Dinophyceae</taxon>
        <taxon>Suessiales</taxon>
        <taxon>Symbiodiniaceae</taxon>
        <taxon>Effrenium</taxon>
    </lineage>
</organism>
<name>A0AA36J0W4_9DINO</name>
<feature type="region of interest" description="Disordered" evidence="1">
    <location>
        <begin position="55"/>
        <end position="76"/>
    </location>
</feature>
<keyword evidence="3" id="KW-1185">Reference proteome</keyword>
<proteinExistence type="predicted"/>
<evidence type="ECO:0000256" key="1">
    <source>
        <dbReference type="SAM" id="MobiDB-lite"/>
    </source>
</evidence>
<dbReference type="AlphaFoldDB" id="A0AA36J0W4"/>
<feature type="compositionally biased region" description="Basic and acidic residues" evidence="1">
    <location>
        <begin position="58"/>
        <end position="76"/>
    </location>
</feature>
<reference evidence="2" key="1">
    <citation type="submission" date="2023-08" db="EMBL/GenBank/DDBJ databases">
        <authorList>
            <person name="Chen Y."/>
            <person name="Shah S."/>
            <person name="Dougan E. K."/>
            <person name="Thang M."/>
            <person name="Chan C."/>
        </authorList>
    </citation>
    <scope>NUCLEOTIDE SEQUENCE</scope>
</reference>